<feature type="compositionally biased region" description="Polar residues" evidence="1">
    <location>
        <begin position="714"/>
        <end position="743"/>
    </location>
</feature>
<keyword evidence="3" id="KW-1185">Reference proteome</keyword>
<feature type="compositionally biased region" description="Gly residues" evidence="1">
    <location>
        <begin position="153"/>
        <end position="186"/>
    </location>
</feature>
<dbReference type="Proteomes" id="UP000478052">
    <property type="component" value="Unassembled WGS sequence"/>
</dbReference>
<sequence length="868" mass="97364">MQVFQAATIGIFLTLNTIIPIILSKSDDNYRLEKTFENIRSSIDSKVAENGHFKSFLSPDQGRKTSTDFSQLQEDVDEQMSGLDFNFDQSAYDKFHLPQKQPIQPKFVLNYEPLRPSNYISAPSTHYSDYPFSIPEHQDDGGDGGDGDDGGDDGGGGGGGGSGGGGSGGNGGSDGSDNGGGGGGGGSGGGNGGGGGGGGGGNGGGGGGGNGGLGDGNDGRFTEHQSFEQDYDNFEPHSGWKPIHNKIQGSDILDNQFRTRPFVKKVPGYGANRLPITSNNYQKPYTQKSVYKKKQPQRFVDDAYTQRLVENKRPLRVFDDGDDDVQPLKLRGNSKRPLRLNGEKRRLPYNNIRNNKPATIMDEDAEDIDEPRPLQSRRFPTKKRQVCQKMKKSMTPNDIEDHDIIGRKMSCMVCKDLASGGSYEKCSYKSDPISDEYFKEPEEVNPFKLNRFKRRVLQERKRKRPESGEEVEDYEYDNVNAQESEEDPEYVQNADAVADYDSEDPENYETAENESEEYRLPPLPIKSSTCRKVMKRGNVCNVCQDNLTNRQYEQCEYEEDPKKNAYEYSTHNVYGKPRYKRQLDSDRTYDDYFKKLFPELGSNRKSSIATKFSSKDGDFGFLDNGQIGFKKTKSLLLGDKDLSIDFNSGEESPVNKMLGDFRNKDRSNCKKSLKDKMTCYKCKDDKGSETEECMYITDSAPKDRKQSYHETKKFNTSPELLKSTTNTDKSNENSKQQQPASSSLTHVYAPLFGSSYEPTAEYSHIQPRYKNRNYRLRRKPVTENHAESTEDDDLSEAQSVEDYDYADDPSSKQVSRHDLPDVDPFGPEGAYSEETVPVYDPTLRTWLPRYMVIKSSEEAMVDAELGFD</sequence>
<gene>
    <name evidence="2" type="ORF">FWK35_00025379</name>
</gene>
<evidence type="ECO:0000313" key="3">
    <source>
        <dbReference type="Proteomes" id="UP000478052"/>
    </source>
</evidence>
<feature type="compositionally biased region" description="Basic residues" evidence="1">
    <location>
        <begin position="379"/>
        <end position="392"/>
    </location>
</feature>
<feature type="region of interest" description="Disordered" evidence="1">
    <location>
        <begin position="379"/>
        <end position="398"/>
    </location>
</feature>
<proteinExistence type="predicted"/>
<dbReference type="AlphaFoldDB" id="A0A6G0YKQ7"/>
<feature type="region of interest" description="Disordered" evidence="1">
    <location>
        <begin position="201"/>
        <end position="223"/>
    </location>
</feature>
<feature type="compositionally biased region" description="Gly residues" evidence="1">
    <location>
        <begin position="201"/>
        <end position="216"/>
    </location>
</feature>
<feature type="region of interest" description="Disordered" evidence="1">
    <location>
        <begin position="773"/>
        <end position="834"/>
    </location>
</feature>
<comment type="caution">
    <text evidence="2">The sequence shown here is derived from an EMBL/GenBank/DDBJ whole genome shotgun (WGS) entry which is preliminary data.</text>
</comment>
<name>A0A6G0YKQ7_APHCR</name>
<organism evidence="2 3">
    <name type="scientific">Aphis craccivora</name>
    <name type="common">Cowpea aphid</name>
    <dbReference type="NCBI Taxonomy" id="307492"/>
    <lineage>
        <taxon>Eukaryota</taxon>
        <taxon>Metazoa</taxon>
        <taxon>Ecdysozoa</taxon>
        <taxon>Arthropoda</taxon>
        <taxon>Hexapoda</taxon>
        <taxon>Insecta</taxon>
        <taxon>Pterygota</taxon>
        <taxon>Neoptera</taxon>
        <taxon>Paraneoptera</taxon>
        <taxon>Hemiptera</taxon>
        <taxon>Sternorrhyncha</taxon>
        <taxon>Aphidomorpha</taxon>
        <taxon>Aphidoidea</taxon>
        <taxon>Aphididae</taxon>
        <taxon>Aphidini</taxon>
        <taxon>Aphis</taxon>
        <taxon>Aphis</taxon>
    </lineage>
</organism>
<protein>
    <submittedName>
        <fullName evidence="2">Ribosomal RNA processing protein 36</fullName>
    </submittedName>
</protein>
<feature type="region of interest" description="Disordered" evidence="1">
    <location>
        <begin position="458"/>
        <end position="491"/>
    </location>
</feature>
<feature type="compositionally biased region" description="Acidic residues" evidence="1">
    <location>
        <begin position="789"/>
        <end position="807"/>
    </location>
</feature>
<feature type="region of interest" description="Disordered" evidence="1">
    <location>
        <begin position="701"/>
        <end position="743"/>
    </location>
</feature>
<evidence type="ECO:0000313" key="2">
    <source>
        <dbReference type="EMBL" id="KAF0757483.1"/>
    </source>
</evidence>
<evidence type="ECO:0000256" key="1">
    <source>
        <dbReference type="SAM" id="MobiDB-lite"/>
    </source>
</evidence>
<dbReference type="EMBL" id="VUJU01003565">
    <property type="protein sequence ID" value="KAF0757483.1"/>
    <property type="molecule type" value="Genomic_DNA"/>
</dbReference>
<feature type="region of interest" description="Disordered" evidence="1">
    <location>
        <begin position="120"/>
        <end position="186"/>
    </location>
</feature>
<dbReference type="OrthoDB" id="1734063at2759"/>
<feature type="compositionally biased region" description="Basic and acidic residues" evidence="1">
    <location>
        <begin position="701"/>
        <end position="713"/>
    </location>
</feature>
<accession>A0A6G0YKQ7</accession>
<reference evidence="2 3" key="1">
    <citation type="submission" date="2019-08" db="EMBL/GenBank/DDBJ databases">
        <title>Whole genome of Aphis craccivora.</title>
        <authorList>
            <person name="Voronova N.V."/>
            <person name="Shulinski R.S."/>
            <person name="Bandarenka Y.V."/>
            <person name="Zhorov D.G."/>
            <person name="Warner D."/>
        </authorList>
    </citation>
    <scope>NUCLEOTIDE SEQUENCE [LARGE SCALE GENOMIC DNA]</scope>
    <source>
        <strain evidence="2">180601</strain>
        <tissue evidence="2">Whole Body</tissue>
    </source>
</reference>
<feature type="compositionally biased region" description="Acidic residues" evidence="1">
    <location>
        <begin position="141"/>
        <end position="152"/>
    </location>
</feature>